<proteinExistence type="predicted"/>
<dbReference type="AlphaFoldDB" id="X0SJL1"/>
<comment type="caution">
    <text evidence="1">The sequence shown here is derived from an EMBL/GenBank/DDBJ whole genome shotgun (WGS) entry which is preliminary data.</text>
</comment>
<protein>
    <submittedName>
        <fullName evidence="1">Uncharacterized protein</fullName>
    </submittedName>
</protein>
<feature type="non-terminal residue" evidence="1">
    <location>
        <position position="1"/>
    </location>
</feature>
<accession>X0SJL1</accession>
<sequence length="67" mass="7840">EIFLKWMRLLKDQGTLEYVWFGFDSKDCGLPEPSTEKAQRFVDELQAYGIEVRGKTLRDVILKTSSR</sequence>
<organism evidence="1">
    <name type="scientific">marine sediment metagenome</name>
    <dbReference type="NCBI Taxonomy" id="412755"/>
    <lineage>
        <taxon>unclassified sequences</taxon>
        <taxon>metagenomes</taxon>
        <taxon>ecological metagenomes</taxon>
    </lineage>
</organism>
<evidence type="ECO:0000313" key="1">
    <source>
        <dbReference type="EMBL" id="GAF76057.1"/>
    </source>
</evidence>
<dbReference type="EMBL" id="BARS01000354">
    <property type="protein sequence ID" value="GAF76057.1"/>
    <property type="molecule type" value="Genomic_DNA"/>
</dbReference>
<gene>
    <name evidence="1" type="ORF">S01H1_00909</name>
</gene>
<name>X0SJL1_9ZZZZ</name>
<reference evidence="1" key="1">
    <citation type="journal article" date="2014" name="Front. Microbiol.">
        <title>High frequency of phylogenetically diverse reductive dehalogenase-homologous genes in deep subseafloor sedimentary metagenomes.</title>
        <authorList>
            <person name="Kawai M."/>
            <person name="Futagami T."/>
            <person name="Toyoda A."/>
            <person name="Takaki Y."/>
            <person name="Nishi S."/>
            <person name="Hori S."/>
            <person name="Arai W."/>
            <person name="Tsubouchi T."/>
            <person name="Morono Y."/>
            <person name="Uchiyama I."/>
            <person name="Ito T."/>
            <person name="Fujiyama A."/>
            <person name="Inagaki F."/>
            <person name="Takami H."/>
        </authorList>
    </citation>
    <scope>NUCLEOTIDE SEQUENCE</scope>
    <source>
        <strain evidence="1">Expedition CK06-06</strain>
    </source>
</reference>